<evidence type="ECO:0000256" key="2">
    <source>
        <dbReference type="ARBA" id="ARBA00022723"/>
    </source>
</evidence>
<evidence type="ECO:0000256" key="4">
    <source>
        <dbReference type="ARBA" id="ARBA00022842"/>
    </source>
</evidence>
<dbReference type="InterPro" id="IPR037151">
    <property type="entry name" value="AlkB-like_sf"/>
</dbReference>
<dbReference type="PANTHER" id="PTHR31212">
    <property type="entry name" value="ALPHA-KETOGLUTARATE-DEPENDENT DIOXYGENASE ALKB HOMOLOG 3"/>
    <property type="match status" value="1"/>
</dbReference>
<dbReference type="FunFam" id="2.60.120.590:FF:000004">
    <property type="entry name" value="DNA oxidative demethylase ALKBH2"/>
    <property type="match status" value="1"/>
</dbReference>
<dbReference type="Proteomes" id="UP000294535">
    <property type="component" value="Unassembled WGS sequence"/>
</dbReference>
<evidence type="ECO:0000256" key="6">
    <source>
        <dbReference type="ARBA" id="ARBA00023002"/>
    </source>
</evidence>
<dbReference type="OrthoDB" id="190276at2"/>
<dbReference type="EMBL" id="SNYF01000005">
    <property type="protein sequence ID" value="TDQ18477.1"/>
    <property type="molecule type" value="Genomic_DNA"/>
</dbReference>
<evidence type="ECO:0000256" key="1">
    <source>
        <dbReference type="ARBA" id="ARBA00001954"/>
    </source>
</evidence>
<keyword evidence="8" id="KW-0234">DNA repair</keyword>
<keyword evidence="5 10" id="KW-0223">Dioxygenase</keyword>
<dbReference type="Pfam" id="PF13532">
    <property type="entry name" value="2OG-FeII_Oxy_2"/>
    <property type="match status" value="1"/>
</dbReference>
<evidence type="ECO:0000256" key="3">
    <source>
        <dbReference type="ARBA" id="ARBA00022763"/>
    </source>
</evidence>
<dbReference type="GO" id="GO:0046872">
    <property type="term" value="F:metal ion binding"/>
    <property type="evidence" value="ECO:0007669"/>
    <property type="project" value="UniProtKB-KW"/>
</dbReference>
<keyword evidence="3" id="KW-0227">DNA damage</keyword>
<protein>
    <submittedName>
        <fullName evidence="10">DNA-N1-methyladenine dioxygenase</fullName>
    </submittedName>
</protein>
<dbReference type="InterPro" id="IPR005123">
    <property type="entry name" value="Oxoglu/Fe-dep_dioxygenase_dom"/>
</dbReference>
<dbReference type="InterPro" id="IPR032854">
    <property type="entry name" value="ALKBH3"/>
</dbReference>
<sequence length="202" mass="23357">MQASLFHSSGENLLPFQGETIFYPEFLAKQSADHYFLKLKESLSWKQEPIKLFGKTVMQPRLTALYGNPDIPYGYSGIVMRAFPWTQELEDLKNLVEEKAGQEFTHVLCNFYRDGQDSMGWHRDNEPALGKNPCIASLTFGATRNFQLRHYETKGHKLDIPLSHGSLLLMIGESQHYWEHQLPKTKKVLGARINLTFRKIKR</sequence>
<dbReference type="PROSITE" id="PS51471">
    <property type="entry name" value="FE2OG_OXY"/>
    <property type="match status" value="1"/>
</dbReference>
<dbReference type="AlphaFoldDB" id="A0A4V3D2D3"/>
<evidence type="ECO:0000256" key="7">
    <source>
        <dbReference type="ARBA" id="ARBA00023004"/>
    </source>
</evidence>
<feature type="domain" description="Fe2OG dioxygenase" evidence="9">
    <location>
        <begin position="103"/>
        <end position="201"/>
    </location>
</feature>
<comment type="cofactor">
    <cofactor evidence="1">
        <name>Fe(2+)</name>
        <dbReference type="ChEBI" id="CHEBI:29033"/>
    </cofactor>
</comment>
<keyword evidence="7" id="KW-0408">Iron</keyword>
<dbReference type="GO" id="GO:0032451">
    <property type="term" value="F:demethylase activity"/>
    <property type="evidence" value="ECO:0007669"/>
    <property type="project" value="UniProtKB-ARBA"/>
</dbReference>
<dbReference type="PANTHER" id="PTHR31212:SF4">
    <property type="entry name" value="ALPHA-KETOGLUTARATE-DEPENDENT DIOXYGENASE ALKB HOMOLOG 3"/>
    <property type="match status" value="1"/>
</dbReference>
<comment type="caution">
    <text evidence="10">The sequence shown here is derived from an EMBL/GenBank/DDBJ whole genome shotgun (WGS) entry which is preliminary data.</text>
</comment>
<dbReference type="Gene3D" id="2.60.120.590">
    <property type="entry name" value="Alpha-ketoglutarate-dependent dioxygenase AlkB-like"/>
    <property type="match status" value="1"/>
</dbReference>
<dbReference type="GO" id="GO:0016787">
    <property type="term" value="F:hydrolase activity"/>
    <property type="evidence" value="ECO:0007669"/>
    <property type="project" value="UniProtKB-ARBA"/>
</dbReference>
<keyword evidence="11" id="KW-1185">Reference proteome</keyword>
<keyword evidence="4" id="KW-0460">Magnesium</keyword>
<evidence type="ECO:0000256" key="5">
    <source>
        <dbReference type="ARBA" id="ARBA00022964"/>
    </source>
</evidence>
<dbReference type="SUPFAM" id="SSF51197">
    <property type="entry name" value="Clavaminate synthase-like"/>
    <property type="match status" value="1"/>
</dbReference>
<evidence type="ECO:0000313" key="10">
    <source>
        <dbReference type="EMBL" id="TDQ18477.1"/>
    </source>
</evidence>
<dbReference type="GO" id="GO:0006307">
    <property type="term" value="P:DNA alkylation repair"/>
    <property type="evidence" value="ECO:0007669"/>
    <property type="project" value="InterPro"/>
</dbReference>
<dbReference type="RefSeq" id="WP_133551943.1">
    <property type="nucleotide sequence ID" value="NZ_SNYF01000005.1"/>
</dbReference>
<keyword evidence="6" id="KW-0560">Oxidoreductase</keyword>
<dbReference type="GO" id="GO:0051213">
    <property type="term" value="F:dioxygenase activity"/>
    <property type="evidence" value="ECO:0007669"/>
    <property type="project" value="UniProtKB-KW"/>
</dbReference>
<accession>A0A4V3D2D3</accession>
<gene>
    <name evidence="10" type="ORF">DFQ04_0279</name>
</gene>
<evidence type="ECO:0000259" key="9">
    <source>
        <dbReference type="PROSITE" id="PS51471"/>
    </source>
</evidence>
<dbReference type="GO" id="GO:0016705">
    <property type="term" value="F:oxidoreductase activity, acting on paired donors, with incorporation or reduction of molecular oxygen"/>
    <property type="evidence" value="ECO:0007669"/>
    <property type="project" value="UniProtKB-ARBA"/>
</dbReference>
<evidence type="ECO:0000256" key="8">
    <source>
        <dbReference type="ARBA" id="ARBA00023204"/>
    </source>
</evidence>
<dbReference type="GO" id="GO:0140097">
    <property type="term" value="F:catalytic activity, acting on DNA"/>
    <property type="evidence" value="ECO:0007669"/>
    <property type="project" value="UniProtKB-ARBA"/>
</dbReference>
<keyword evidence="2" id="KW-0479">Metal-binding</keyword>
<name>A0A4V3D2D3_9BACT</name>
<proteinExistence type="predicted"/>
<organism evidence="10 11">
    <name type="scientific">Algoriphagus boseongensis</name>
    <dbReference type="NCBI Taxonomy" id="1442587"/>
    <lineage>
        <taxon>Bacteria</taxon>
        <taxon>Pseudomonadati</taxon>
        <taxon>Bacteroidota</taxon>
        <taxon>Cytophagia</taxon>
        <taxon>Cytophagales</taxon>
        <taxon>Cyclobacteriaceae</taxon>
        <taxon>Algoriphagus</taxon>
    </lineage>
</organism>
<evidence type="ECO:0000313" key="11">
    <source>
        <dbReference type="Proteomes" id="UP000294535"/>
    </source>
</evidence>
<reference evidence="10 11" key="1">
    <citation type="submission" date="2019-03" db="EMBL/GenBank/DDBJ databases">
        <title>Genomic Encyclopedia of Type Strains, Phase III (KMG-III): the genomes of soil and plant-associated and newly described type strains.</title>
        <authorList>
            <person name="Whitman W."/>
        </authorList>
    </citation>
    <scope>NUCLEOTIDE SEQUENCE [LARGE SCALE GENOMIC DNA]</scope>
    <source>
        <strain evidence="10 11">CECT 8446</strain>
    </source>
</reference>
<dbReference type="InterPro" id="IPR027450">
    <property type="entry name" value="AlkB-like"/>
</dbReference>